<dbReference type="PANTHER" id="PTHR23028:SF134">
    <property type="entry name" value="PUTATIVE (AFU_ORTHOLOGUE AFUA_4G08520)-RELATED"/>
    <property type="match status" value="1"/>
</dbReference>
<feature type="transmembrane region" description="Helical" evidence="1">
    <location>
        <begin position="44"/>
        <end position="61"/>
    </location>
</feature>
<dbReference type="EMBL" id="BMZB01000001">
    <property type="protein sequence ID" value="GGZ21566.1"/>
    <property type="molecule type" value="Genomic_DNA"/>
</dbReference>
<keyword evidence="1" id="KW-0472">Membrane</keyword>
<reference evidence="3" key="1">
    <citation type="journal article" date="2014" name="Int. J. Syst. Evol. Microbiol.">
        <title>Complete genome sequence of Corynebacterium casei LMG S-19264T (=DSM 44701T), isolated from a smear-ripened cheese.</title>
        <authorList>
            <consortium name="US DOE Joint Genome Institute (JGI-PGF)"/>
            <person name="Walter F."/>
            <person name="Albersmeier A."/>
            <person name="Kalinowski J."/>
            <person name="Ruckert C."/>
        </authorList>
    </citation>
    <scope>NUCLEOTIDE SEQUENCE</scope>
    <source>
        <strain evidence="3">KCTC 32296</strain>
    </source>
</reference>
<protein>
    <submittedName>
        <fullName evidence="3">Acyltransferase</fullName>
    </submittedName>
</protein>
<keyword evidence="1" id="KW-1133">Transmembrane helix</keyword>
<feature type="transmembrane region" description="Helical" evidence="1">
    <location>
        <begin position="204"/>
        <end position="222"/>
    </location>
</feature>
<keyword evidence="3" id="KW-0808">Transferase</keyword>
<gene>
    <name evidence="3" type="ORF">GCM10011273_02860</name>
</gene>
<evidence type="ECO:0000313" key="4">
    <source>
        <dbReference type="Proteomes" id="UP000662572"/>
    </source>
</evidence>
<dbReference type="RefSeq" id="WP_189484591.1">
    <property type="nucleotide sequence ID" value="NZ_BMZB01000001.1"/>
</dbReference>
<feature type="transmembrane region" description="Helical" evidence="1">
    <location>
        <begin position="321"/>
        <end position="340"/>
    </location>
</feature>
<reference evidence="3" key="2">
    <citation type="submission" date="2020-09" db="EMBL/GenBank/DDBJ databases">
        <authorList>
            <person name="Sun Q."/>
            <person name="Kim S."/>
        </authorList>
    </citation>
    <scope>NUCLEOTIDE SEQUENCE</scope>
    <source>
        <strain evidence="3">KCTC 32296</strain>
    </source>
</reference>
<proteinExistence type="predicted"/>
<evidence type="ECO:0000259" key="2">
    <source>
        <dbReference type="Pfam" id="PF01757"/>
    </source>
</evidence>
<dbReference type="Pfam" id="PF01757">
    <property type="entry name" value="Acyl_transf_3"/>
    <property type="match status" value="1"/>
</dbReference>
<evidence type="ECO:0000256" key="1">
    <source>
        <dbReference type="SAM" id="Phobius"/>
    </source>
</evidence>
<organism evidence="3 4">
    <name type="scientific">Asticcacaulis endophyticus</name>
    <dbReference type="NCBI Taxonomy" id="1395890"/>
    <lineage>
        <taxon>Bacteria</taxon>
        <taxon>Pseudomonadati</taxon>
        <taxon>Pseudomonadota</taxon>
        <taxon>Alphaproteobacteria</taxon>
        <taxon>Caulobacterales</taxon>
        <taxon>Caulobacteraceae</taxon>
        <taxon>Asticcacaulis</taxon>
    </lineage>
</organism>
<sequence>MASAAPKPAHLNTLDGLRGIAAVSVMAFHWHIEAGSPLFQHSRLAVDLFFLMSGFVLAYAYDDRLKAGLPFWTFFIPRLIRLYPMILMGIGFGAAWFTLDGLITGEQAFTVPQFVMYLLMNLFMIPVVTWDQDIAMFPLNLVLWSLFFELIAYAAYGLVFAKAKTRWLVPVIVAGAIGVTGWLIFNFGASPAVPTGLGFLKQGFLADLSRIGLSFFLGVMIFRGLPRLNAFPSIPVVFLPMMCLLIFVQPEGSLNWWTCLFTILIVLPVMLLSAIRENITGRYGAVSKFLGDISYPLYVTHLPVMWAMRAVLHKLFPNLPIIWLGLIILPGCVLVAYLLLRSYDLPVRRFLSQKLKPISLNNRIPAE</sequence>
<dbReference type="PANTHER" id="PTHR23028">
    <property type="entry name" value="ACETYLTRANSFERASE"/>
    <property type="match status" value="1"/>
</dbReference>
<feature type="transmembrane region" description="Helical" evidence="1">
    <location>
        <begin position="141"/>
        <end position="160"/>
    </location>
</feature>
<evidence type="ECO:0000313" key="3">
    <source>
        <dbReference type="EMBL" id="GGZ21566.1"/>
    </source>
</evidence>
<dbReference type="Proteomes" id="UP000662572">
    <property type="component" value="Unassembled WGS sequence"/>
</dbReference>
<feature type="transmembrane region" description="Helical" evidence="1">
    <location>
        <begin position="167"/>
        <end position="184"/>
    </location>
</feature>
<feature type="transmembrane region" description="Helical" evidence="1">
    <location>
        <begin position="111"/>
        <end position="129"/>
    </location>
</feature>
<dbReference type="AlphaFoldDB" id="A0A918UN07"/>
<comment type="caution">
    <text evidence="3">The sequence shown here is derived from an EMBL/GenBank/DDBJ whole genome shotgun (WGS) entry which is preliminary data.</text>
</comment>
<name>A0A918UN07_9CAUL</name>
<dbReference type="InterPro" id="IPR050879">
    <property type="entry name" value="Acyltransferase_3"/>
</dbReference>
<accession>A0A918UN07</accession>
<keyword evidence="4" id="KW-1185">Reference proteome</keyword>
<feature type="domain" description="Acyltransferase 3" evidence="2">
    <location>
        <begin position="13"/>
        <end position="340"/>
    </location>
</feature>
<feature type="transmembrane region" description="Helical" evidence="1">
    <location>
        <begin position="229"/>
        <end position="248"/>
    </location>
</feature>
<dbReference type="InterPro" id="IPR002656">
    <property type="entry name" value="Acyl_transf_3_dom"/>
</dbReference>
<feature type="transmembrane region" description="Helical" evidence="1">
    <location>
        <begin position="81"/>
        <end position="99"/>
    </location>
</feature>
<keyword evidence="1" id="KW-0812">Transmembrane</keyword>
<feature type="transmembrane region" description="Helical" evidence="1">
    <location>
        <begin position="295"/>
        <end position="315"/>
    </location>
</feature>
<dbReference type="GO" id="GO:0016747">
    <property type="term" value="F:acyltransferase activity, transferring groups other than amino-acyl groups"/>
    <property type="evidence" value="ECO:0007669"/>
    <property type="project" value="InterPro"/>
</dbReference>
<keyword evidence="3" id="KW-0012">Acyltransferase</keyword>
<feature type="transmembrane region" description="Helical" evidence="1">
    <location>
        <begin position="254"/>
        <end position="275"/>
    </location>
</feature>